<evidence type="ECO:0000313" key="2">
    <source>
        <dbReference type="Proteomes" id="UP000246635"/>
    </source>
</evidence>
<reference evidence="1 2" key="1">
    <citation type="submission" date="2018-05" db="EMBL/GenBank/DDBJ databases">
        <title>Genomic Encyclopedia of Type Strains, Phase III (KMG-III): the genomes of soil and plant-associated and newly described type strains.</title>
        <authorList>
            <person name="Whitman W."/>
        </authorList>
    </citation>
    <scope>NUCLEOTIDE SEQUENCE [LARGE SCALE GENOMIC DNA]</scope>
    <source>
        <strain evidence="1 2">CECT 5696</strain>
    </source>
</reference>
<dbReference type="EMBL" id="QGTQ01000010">
    <property type="protein sequence ID" value="PWW01148.1"/>
    <property type="molecule type" value="Genomic_DNA"/>
</dbReference>
<accession>A0A2V2YSG4</accession>
<organism evidence="1 2">
    <name type="scientific">Paenibacillus cellulosilyticus</name>
    <dbReference type="NCBI Taxonomy" id="375489"/>
    <lineage>
        <taxon>Bacteria</taxon>
        <taxon>Bacillati</taxon>
        <taxon>Bacillota</taxon>
        <taxon>Bacilli</taxon>
        <taxon>Bacillales</taxon>
        <taxon>Paenibacillaceae</taxon>
        <taxon>Paenibacillus</taxon>
    </lineage>
</organism>
<keyword evidence="2" id="KW-1185">Reference proteome</keyword>
<name>A0A2V2YSG4_9BACL</name>
<dbReference type="AlphaFoldDB" id="A0A2V2YSG4"/>
<dbReference type="Proteomes" id="UP000246635">
    <property type="component" value="Unassembled WGS sequence"/>
</dbReference>
<gene>
    <name evidence="1" type="ORF">DFQ01_11038</name>
</gene>
<protein>
    <submittedName>
        <fullName evidence="1">Uncharacterized protein</fullName>
    </submittedName>
</protein>
<comment type="caution">
    <text evidence="1">The sequence shown here is derived from an EMBL/GenBank/DDBJ whole genome shotgun (WGS) entry which is preliminary data.</text>
</comment>
<sequence length="174" mass="19778">MLVCVVGAGVYLYQLQLPKKIDVETAAVIITNDRADSIEPTVVRIHGKLHKPLFKQHYFEGSFIIDGIEATKKDWQNKIPIVKHNNGINMGSLFYSSPIKPHDFTFVSTIYFDDEFENINIWTAASWLGGDEKDSLFIVTGTNYEQAVETQNQLRKQFDNDDWFVPKAGEMSSS</sequence>
<evidence type="ECO:0000313" key="1">
    <source>
        <dbReference type="EMBL" id="PWW01148.1"/>
    </source>
</evidence>
<proteinExistence type="predicted"/>